<name>A0ABW7MU62_9FLAO</name>
<dbReference type="Gene3D" id="3.40.50.1240">
    <property type="entry name" value="Phosphoglycerate mutase-like"/>
    <property type="match status" value="1"/>
</dbReference>
<evidence type="ECO:0000313" key="1">
    <source>
        <dbReference type="EMBL" id="MFH6770100.1"/>
    </source>
</evidence>
<dbReference type="CDD" id="cd07067">
    <property type="entry name" value="HP_PGM_like"/>
    <property type="match status" value="1"/>
</dbReference>
<dbReference type="EC" id="5.4.-.-" evidence="1"/>
<dbReference type="InterPro" id="IPR013078">
    <property type="entry name" value="His_Pase_superF_clade-1"/>
</dbReference>
<keyword evidence="1" id="KW-0413">Isomerase</keyword>
<accession>A0ABW7MU62</accession>
<dbReference type="InterPro" id="IPR029033">
    <property type="entry name" value="His_PPase_superfam"/>
</dbReference>
<reference evidence="1 2" key="1">
    <citation type="submission" date="2024-02" db="EMBL/GenBank/DDBJ databases">
        <title>A Gaetbulibacter species isolated from tidal flats and genomic insights of their niches.</title>
        <authorList>
            <person name="Ye Y."/>
        </authorList>
    </citation>
    <scope>NUCLEOTIDE SEQUENCE [LARGE SCALE GENOMIC DNA]</scope>
    <source>
        <strain evidence="1 2">KEM-8</strain>
    </source>
</reference>
<sequence length="175" mass="19909">MKYLSIIILSTIILASCENKEKPTESNVSKKVSTYYFIRHAEKDRSDPTNENPHLTDIGNQRAQHWNEVFKNINFDVVYSTNYNRTKETAQPTASKNNLDLVLYDPKTIDISKFLKVTEGKTILVVGHSNTTPDLVNRILGNKKYDDIDDSNNSNLYVVTVSGDHISDNLLYINP</sequence>
<dbReference type="EMBL" id="JBAWKC010000006">
    <property type="protein sequence ID" value="MFH6770100.1"/>
    <property type="molecule type" value="Genomic_DNA"/>
</dbReference>
<protein>
    <submittedName>
        <fullName evidence="1">Phosphoglycerate mutase family protein</fullName>
        <ecNumber evidence="1">5.4.-.-</ecNumber>
    </submittedName>
</protein>
<dbReference type="RefSeq" id="WP_395439322.1">
    <property type="nucleotide sequence ID" value="NZ_JBAWKC010000006.1"/>
</dbReference>
<dbReference type="Proteomes" id="UP001610104">
    <property type="component" value="Unassembled WGS sequence"/>
</dbReference>
<dbReference type="Pfam" id="PF00300">
    <property type="entry name" value="His_Phos_1"/>
    <property type="match status" value="1"/>
</dbReference>
<evidence type="ECO:0000313" key="2">
    <source>
        <dbReference type="Proteomes" id="UP001610104"/>
    </source>
</evidence>
<dbReference type="GO" id="GO:0016853">
    <property type="term" value="F:isomerase activity"/>
    <property type="evidence" value="ECO:0007669"/>
    <property type="project" value="UniProtKB-KW"/>
</dbReference>
<comment type="caution">
    <text evidence="1">The sequence shown here is derived from an EMBL/GenBank/DDBJ whole genome shotgun (WGS) entry which is preliminary data.</text>
</comment>
<keyword evidence="2" id="KW-1185">Reference proteome</keyword>
<dbReference type="PROSITE" id="PS51257">
    <property type="entry name" value="PROKAR_LIPOPROTEIN"/>
    <property type="match status" value="1"/>
</dbReference>
<dbReference type="SUPFAM" id="SSF53254">
    <property type="entry name" value="Phosphoglycerate mutase-like"/>
    <property type="match status" value="1"/>
</dbReference>
<gene>
    <name evidence="1" type="ORF">V8G56_15220</name>
</gene>
<proteinExistence type="predicted"/>
<organism evidence="1 2">
    <name type="scientific">Gaetbulibacter aquiaggeris</name>
    <dbReference type="NCBI Taxonomy" id="1735373"/>
    <lineage>
        <taxon>Bacteria</taxon>
        <taxon>Pseudomonadati</taxon>
        <taxon>Bacteroidota</taxon>
        <taxon>Flavobacteriia</taxon>
        <taxon>Flavobacteriales</taxon>
        <taxon>Flavobacteriaceae</taxon>
        <taxon>Gaetbulibacter</taxon>
    </lineage>
</organism>